<dbReference type="InterPro" id="IPR003347">
    <property type="entry name" value="JmjC_dom"/>
</dbReference>
<dbReference type="SUPFAM" id="SSF51197">
    <property type="entry name" value="Clavaminate synthase-like"/>
    <property type="match status" value="1"/>
</dbReference>
<dbReference type="EnsemblProtists" id="PYU1_T003875">
    <property type="protein sequence ID" value="PYU1_T003875"/>
    <property type="gene ID" value="PYU1_G003865"/>
</dbReference>
<feature type="domain" description="JmjC" evidence="1">
    <location>
        <begin position="133"/>
        <end position="368"/>
    </location>
</feature>
<dbReference type="EMBL" id="GL376638">
    <property type="status" value="NOT_ANNOTATED_CDS"/>
    <property type="molecule type" value="Genomic_DNA"/>
</dbReference>
<dbReference type="eggNOG" id="KOG2508">
    <property type="taxonomic scope" value="Eukaryota"/>
</dbReference>
<dbReference type="Gene3D" id="2.60.120.10">
    <property type="entry name" value="Jelly Rolls"/>
    <property type="match status" value="2"/>
</dbReference>
<evidence type="ECO:0000259" key="1">
    <source>
        <dbReference type="PROSITE" id="PS51184"/>
    </source>
</evidence>
<dbReference type="OMA" id="YWHDMEF"/>
<organism evidence="2 3">
    <name type="scientific">Globisporangium ultimum (strain ATCC 200006 / CBS 805.95 / DAOM BR144)</name>
    <name type="common">Pythium ultimum</name>
    <dbReference type="NCBI Taxonomy" id="431595"/>
    <lineage>
        <taxon>Eukaryota</taxon>
        <taxon>Sar</taxon>
        <taxon>Stramenopiles</taxon>
        <taxon>Oomycota</taxon>
        <taxon>Peronosporomycetes</taxon>
        <taxon>Pythiales</taxon>
        <taxon>Pythiaceae</taxon>
        <taxon>Globisporangium</taxon>
    </lineage>
</organism>
<reference evidence="2" key="3">
    <citation type="submission" date="2015-02" db="UniProtKB">
        <authorList>
            <consortium name="EnsemblProtists"/>
        </authorList>
    </citation>
    <scope>IDENTIFICATION</scope>
    <source>
        <strain evidence="2">DAOM BR144</strain>
    </source>
</reference>
<evidence type="ECO:0000313" key="2">
    <source>
        <dbReference type="EnsemblProtists" id="PYU1_T003875"/>
    </source>
</evidence>
<dbReference type="Proteomes" id="UP000019132">
    <property type="component" value="Unassembled WGS sequence"/>
</dbReference>
<reference evidence="3" key="2">
    <citation type="submission" date="2010-04" db="EMBL/GenBank/DDBJ databases">
        <authorList>
            <person name="Buell R."/>
            <person name="Hamilton J."/>
            <person name="Hostetler J."/>
        </authorList>
    </citation>
    <scope>NUCLEOTIDE SEQUENCE [LARGE SCALE GENOMIC DNA]</scope>
    <source>
        <strain evidence="3">DAOM:BR144</strain>
    </source>
</reference>
<dbReference type="HOGENOM" id="CLU_016785_6_0_1"/>
<dbReference type="Pfam" id="PF13621">
    <property type="entry name" value="Cupin_8"/>
    <property type="match status" value="1"/>
</dbReference>
<evidence type="ECO:0000313" key="3">
    <source>
        <dbReference type="Proteomes" id="UP000019132"/>
    </source>
</evidence>
<dbReference type="PANTHER" id="PTHR12461:SF99">
    <property type="entry name" value="BIFUNCTIONAL PEPTIDASE AND (3S)-LYSYL HYDROXYLASE JMJD7"/>
    <property type="match status" value="1"/>
</dbReference>
<dbReference type="VEuPathDB" id="FungiDB:PYU1_G003865"/>
<keyword evidence="3" id="KW-1185">Reference proteome</keyword>
<name>K3WFY4_GLOUD</name>
<dbReference type="SMART" id="SM00558">
    <property type="entry name" value="JmjC"/>
    <property type="match status" value="1"/>
</dbReference>
<dbReference type="InParanoid" id="K3WFY4"/>
<proteinExistence type="predicted"/>
<dbReference type="PANTHER" id="PTHR12461">
    <property type="entry name" value="HYPOXIA-INDUCIBLE FACTOR 1 ALPHA INHIBITOR-RELATED"/>
    <property type="match status" value="1"/>
</dbReference>
<accession>K3WFY4</accession>
<dbReference type="AlphaFoldDB" id="K3WFY4"/>
<dbReference type="STRING" id="431595.K3WFY4"/>
<dbReference type="InterPro" id="IPR014710">
    <property type="entry name" value="RmlC-like_jellyroll"/>
</dbReference>
<reference evidence="3" key="1">
    <citation type="journal article" date="2010" name="Genome Biol.">
        <title>Genome sequence of the necrotrophic plant pathogen Pythium ultimum reveals original pathogenicity mechanisms and effector repertoire.</title>
        <authorList>
            <person name="Levesque C.A."/>
            <person name="Brouwer H."/>
            <person name="Cano L."/>
            <person name="Hamilton J.P."/>
            <person name="Holt C."/>
            <person name="Huitema E."/>
            <person name="Raffaele S."/>
            <person name="Robideau G.P."/>
            <person name="Thines M."/>
            <person name="Win J."/>
            <person name="Zerillo M.M."/>
            <person name="Beakes G.W."/>
            <person name="Boore J.L."/>
            <person name="Busam D."/>
            <person name="Dumas B."/>
            <person name="Ferriera S."/>
            <person name="Fuerstenberg S.I."/>
            <person name="Gachon C.M."/>
            <person name="Gaulin E."/>
            <person name="Govers F."/>
            <person name="Grenville-Briggs L."/>
            <person name="Horner N."/>
            <person name="Hostetler J."/>
            <person name="Jiang R.H."/>
            <person name="Johnson J."/>
            <person name="Krajaejun T."/>
            <person name="Lin H."/>
            <person name="Meijer H.J."/>
            <person name="Moore B."/>
            <person name="Morris P."/>
            <person name="Phuntmart V."/>
            <person name="Puiu D."/>
            <person name="Shetty J."/>
            <person name="Stajich J.E."/>
            <person name="Tripathy S."/>
            <person name="Wawra S."/>
            <person name="van West P."/>
            <person name="Whitty B.R."/>
            <person name="Coutinho P.M."/>
            <person name="Henrissat B."/>
            <person name="Martin F."/>
            <person name="Thomas P.D."/>
            <person name="Tyler B.M."/>
            <person name="De Vries R.P."/>
            <person name="Kamoun S."/>
            <person name="Yandell M."/>
            <person name="Tisserat N."/>
            <person name="Buell C.R."/>
        </authorList>
    </citation>
    <scope>NUCLEOTIDE SEQUENCE</scope>
    <source>
        <strain evidence="3">DAOM:BR144</strain>
    </source>
</reference>
<sequence length="382" mass="43554">MATKHATDVHASITKLREDVADFWAPLHEVARVDASSLSALEFYRRFVSKSVPVVLTNVMANAPDWQQVLQHWHDDAYLVEQAGDDPVTVDVTPFGFGDAVLDLNTDRSDAQKTSEVFVMPEEREMTFSEFLAALNDRDGFEGVPYLSHQNDSLRDEFPMLYQDVPAYLELAKDAFGNEPDAVNIWIGDERAVSTMHKDHYENMYCVVRGQKHFTLLPPADIASLYESEFPSMRYRHQSSKEKAKEDDDDKDAPVLSADEIAANDAEAARLTALFHEKYPQHTSWRIVASPHTGDTPWIPVDPLQIDTTKFPLAQHLKPIECVVNEGEVLYLPAMWYHRATQLCQTISVNYWHDMEFDCRYVYYNFVHDIAAKFAKKAEATS</sequence>
<protein>
    <recommendedName>
        <fullName evidence="1">JmjC domain-containing protein</fullName>
    </recommendedName>
</protein>
<dbReference type="InterPro" id="IPR041667">
    <property type="entry name" value="Cupin_8"/>
</dbReference>
<dbReference type="PROSITE" id="PS51184">
    <property type="entry name" value="JMJC"/>
    <property type="match status" value="1"/>
</dbReference>